<dbReference type="Gene3D" id="1.10.287.3980">
    <property type="match status" value="1"/>
</dbReference>
<comment type="caution">
    <text evidence="4">The sequence shown here is derived from an EMBL/GenBank/DDBJ whole genome shotgun (WGS) entry which is preliminary data.</text>
</comment>
<evidence type="ECO:0000256" key="1">
    <source>
        <dbReference type="ARBA" id="ARBA00010111"/>
    </source>
</evidence>
<keyword evidence="3" id="KW-0687">Ribonucleoprotein</keyword>
<dbReference type="NCBIfam" id="TIGR01030">
    <property type="entry name" value="rpmH_bact"/>
    <property type="match status" value="1"/>
</dbReference>
<reference evidence="4 5" key="1">
    <citation type="journal article" date="2023" name="Elife">
        <title>Identification of key yeast species and microbe-microbe interactions impacting larval growth of Drosophila in the wild.</title>
        <authorList>
            <person name="Mure A."/>
            <person name="Sugiura Y."/>
            <person name="Maeda R."/>
            <person name="Honda K."/>
            <person name="Sakurai N."/>
            <person name="Takahashi Y."/>
            <person name="Watada M."/>
            <person name="Katoh T."/>
            <person name="Gotoh A."/>
            <person name="Gotoh Y."/>
            <person name="Taniguchi I."/>
            <person name="Nakamura K."/>
            <person name="Hayashi T."/>
            <person name="Katayama T."/>
            <person name="Uemura T."/>
            <person name="Hattori Y."/>
        </authorList>
    </citation>
    <scope>NUCLEOTIDE SEQUENCE [LARGE SCALE GENOMIC DNA]</scope>
    <source>
        <strain evidence="4 5">KH-74</strain>
    </source>
</reference>
<evidence type="ECO:0000313" key="4">
    <source>
        <dbReference type="EMBL" id="GMM55579.1"/>
    </source>
</evidence>
<proteinExistence type="inferred from homology"/>
<dbReference type="InterPro" id="IPR000271">
    <property type="entry name" value="Ribosomal_bL34"/>
</dbReference>
<dbReference type="Pfam" id="PF00468">
    <property type="entry name" value="Ribosomal_L34"/>
    <property type="match status" value="1"/>
</dbReference>
<comment type="similarity">
    <text evidence="1">Belongs to the bacterial ribosomal protein bL34 family.</text>
</comment>
<dbReference type="GO" id="GO:0003735">
    <property type="term" value="F:structural constituent of ribosome"/>
    <property type="evidence" value="ECO:0007669"/>
    <property type="project" value="InterPro"/>
</dbReference>
<dbReference type="PANTHER" id="PTHR14503">
    <property type="entry name" value="MITOCHONDRIAL RIBOSOMAL PROTEIN 34 FAMILY MEMBER"/>
    <property type="match status" value="1"/>
</dbReference>
<dbReference type="GO" id="GO:0005762">
    <property type="term" value="C:mitochondrial large ribosomal subunit"/>
    <property type="evidence" value="ECO:0007669"/>
    <property type="project" value="TreeGrafter"/>
</dbReference>
<dbReference type="EMBL" id="BTGD01000005">
    <property type="protein sequence ID" value="GMM55579.1"/>
    <property type="molecule type" value="Genomic_DNA"/>
</dbReference>
<evidence type="ECO:0000256" key="3">
    <source>
        <dbReference type="ARBA" id="ARBA00023274"/>
    </source>
</evidence>
<dbReference type="AlphaFoldDB" id="A0AAV5RYJ3"/>
<dbReference type="GO" id="GO:0006412">
    <property type="term" value="P:translation"/>
    <property type="evidence" value="ECO:0007669"/>
    <property type="project" value="InterPro"/>
</dbReference>
<accession>A0AAV5RYJ3</accession>
<keyword evidence="5" id="KW-1185">Reference proteome</keyword>
<name>A0AAV5RYJ3_MAUHU</name>
<sequence length="123" mass="13643">MLSCVYRYTAALMGRAPVRTASAALGAASPLRLGFAGRTGGLQGAVMGSVLPGGGLQGVQTMQPMWSPLGQMAQRRWKSRGNTYQPSTLRRKRKFGFFARAKDKLKSKILKRRRDKGRWYLTH</sequence>
<keyword evidence="2 4" id="KW-0689">Ribosomal protein</keyword>
<evidence type="ECO:0000256" key="2">
    <source>
        <dbReference type="ARBA" id="ARBA00022980"/>
    </source>
</evidence>
<organism evidence="4 5">
    <name type="scientific">Maudiozyma humilis</name>
    <name type="common">Sour dough yeast</name>
    <name type="synonym">Kazachstania humilis</name>
    <dbReference type="NCBI Taxonomy" id="51915"/>
    <lineage>
        <taxon>Eukaryota</taxon>
        <taxon>Fungi</taxon>
        <taxon>Dikarya</taxon>
        <taxon>Ascomycota</taxon>
        <taxon>Saccharomycotina</taxon>
        <taxon>Saccharomycetes</taxon>
        <taxon>Saccharomycetales</taxon>
        <taxon>Saccharomycetaceae</taxon>
        <taxon>Maudiozyma</taxon>
    </lineage>
</organism>
<gene>
    <name evidence="4" type="ORF">DAKH74_021950</name>
</gene>
<dbReference type="Proteomes" id="UP001377567">
    <property type="component" value="Unassembled WGS sequence"/>
</dbReference>
<protein>
    <submittedName>
        <fullName evidence="4">Mitochondrial 54S ribosomal protein</fullName>
    </submittedName>
</protein>
<dbReference type="PANTHER" id="PTHR14503:SF4">
    <property type="entry name" value="LARGE RIBOSOMAL SUBUNIT PROTEIN BL34M"/>
    <property type="match status" value="1"/>
</dbReference>
<evidence type="ECO:0000313" key="5">
    <source>
        <dbReference type="Proteomes" id="UP001377567"/>
    </source>
</evidence>